<dbReference type="VEuPathDB" id="FungiDB:PC9H_005059"/>
<name>A0A8H6ZYW4_PLEOS</name>
<evidence type="ECO:0000313" key="5">
    <source>
        <dbReference type="Proteomes" id="UP000623687"/>
    </source>
</evidence>
<dbReference type="GeneID" id="59374877"/>
<evidence type="ECO:0000313" key="4">
    <source>
        <dbReference type="EMBL" id="KAF7433111.1"/>
    </source>
</evidence>
<dbReference type="RefSeq" id="XP_036633138.1">
    <property type="nucleotide sequence ID" value="XM_036774636.1"/>
</dbReference>
<feature type="region of interest" description="Disordered" evidence="2">
    <location>
        <begin position="1"/>
        <end position="34"/>
    </location>
</feature>
<evidence type="ECO:0000259" key="3">
    <source>
        <dbReference type="SMART" id="SM01117"/>
    </source>
</evidence>
<dbReference type="PANTHER" id="PTHR10281:SF76">
    <property type="entry name" value="CALCUTTA CUP-RELATED"/>
    <property type="match status" value="1"/>
</dbReference>
<dbReference type="InterPro" id="IPR001199">
    <property type="entry name" value="Cyt_B5-like_heme/steroid-bd"/>
</dbReference>
<comment type="caution">
    <text evidence="4">The sequence shown here is derived from an EMBL/GenBank/DDBJ whole genome shotgun (WGS) entry which is preliminary data.</text>
</comment>
<dbReference type="InterPro" id="IPR050577">
    <property type="entry name" value="MAPR/NEUFC/NENF-like"/>
</dbReference>
<dbReference type="SMART" id="SM01117">
    <property type="entry name" value="Cyt-b5"/>
    <property type="match status" value="1"/>
</dbReference>
<sequence>MSWLKEMAGGEAPAPYKEPAGPSEAKVKDPAIPNRMVSTKTANKPFLAYKEYREKQERLHNKWVEKKKERDEKIARGEKVGPLERDPTAEEEVGLLGLLKFLVYLLLFVALTGKFITGSYLWESDSKWLHLKTYIPTNQRLFSERQLALFDGSDPMKPIYLAIDGDVYDVSSGKAYKPGGSYHILAGVDAARAFATGCFVDHRTHDIRGLSERELKGLQHWKTFFAEHKTYTKVGKVSHPPIDPASPIPESCRTPKGDKKEAEAKQTKPDEAQPKPPSHTQSKQHAEHQEL</sequence>
<dbReference type="SUPFAM" id="SSF55856">
    <property type="entry name" value="Cytochrome b5-like heme/steroid binding domain"/>
    <property type="match status" value="1"/>
</dbReference>
<dbReference type="PANTHER" id="PTHR10281">
    <property type="entry name" value="MEMBRANE-ASSOCIATED PROGESTERONE RECEPTOR COMPONENT-RELATED"/>
    <property type="match status" value="1"/>
</dbReference>
<feature type="domain" description="Cytochrome b5 heme-binding" evidence="3">
    <location>
        <begin position="142"/>
        <end position="238"/>
    </location>
</feature>
<evidence type="ECO:0000256" key="1">
    <source>
        <dbReference type="ARBA" id="ARBA00038357"/>
    </source>
</evidence>
<organism evidence="4 5">
    <name type="scientific">Pleurotus ostreatus</name>
    <name type="common">Oyster mushroom</name>
    <name type="synonym">White-rot fungus</name>
    <dbReference type="NCBI Taxonomy" id="5322"/>
    <lineage>
        <taxon>Eukaryota</taxon>
        <taxon>Fungi</taxon>
        <taxon>Dikarya</taxon>
        <taxon>Basidiomycota</taxon>
        <taxon>Agaricomycotina</taxon>
        <taxon>Agaricomycetes</taxon>
        <taxon>Agaricomycetidae</taxon>
        <taxon>Agaricales</taxon>
        <taxon>Pleurotineae</taxon>
        <taxon>Pleurotaceae</taxon>
        <taxon>Pleurotus</taxon>
    </lineage>
</organism>
<accession>A0A8H6ZYW4</accession>
<dbReference type="Pfam" id="PF00173">
    <property type="entry name" value="Cyt-b5"/>
    <property type="match status" value="1"/>
</dbReference>
<protein>
    <recommendedName>
        <fullName evidence="3">Cytochrome b5 heme-binding domain-containing protein</fullName>
    </recommendedName>
</protein>
<dbReference type="Gene3D" id="3.10.120.10">
    <property type="entry name" value="Cytochrome b5-like heme/steroid binding domain"/>
    <property type="match status" value="1"/>
</dbReference>
<dbReference type="AlphaFoldDB" id="A0A8H6ZYW4"/>
<reference evidence="4" key="1">
    <citation type="submission" date="2019-07" db="EMBL/GenBank/DDBJ databases">
        <authorList>
            <person name="Palmer J.M."/>
        </authorList>
    </citation>
    <scope>NUCLEOTIDE SEQUENCE</scope>
    <source>
        <strain evidence="4">PC9</strain>
    </source>
</reference>
<feature type="region of interest" description="Disordered" evidence="2">
    <location>
        <begin position="235"/>
        <end position="291"/>
    </location>
</feature>
<keyword evidence="5" id="KW-1185">Reference proteome</keyword>
<dbReference type="Proteomes" id="UP000623687">
    <property type="component" value="Unassembled WGS sequence"/>
</dbReference>
<gene>
    <name evidence="4" type="ORF">PC9H_005059</name>
</gene>
<evidence type="ECO:0000256" key="2">
    <source>
        <dbReference type="SAM" id="MobiDB-lite"/>
    </source>
</evidence>
<feature type="compositionally biased region" description="Basic and acidic residues" evidence="2">
    <location>
        <begin position="253"/>
        <end position="273"/>
    </location>
</feature>
<dbReference type="InterPro" id="IPR036400">
    <property type="entry name" value="Cyt_B5-like_heme/steroid_sf"/>
</dbReference>
<comment type="similarity">
    <text evidence="1">Belongs to the cytochrome b5 family. MAPR subfamily.</text>
</comment>
<dbReference type="EMBL" id="JACETU010000003">
    <property type="protein sequence ID" value="KAF7433111.1"/>
    <property type="molecule type" value="Genomic_DNA"/>
</dbReference>
<dbReference type="GO" id="GO:0012505">
    <property type="term" value="C:endomembrane system"/>
    <property type="evidence" value="ECO:0007669"/>
    <property type="project" value="TreeGrafter"/>
</dbReference>
<proteinExistence type="inferred from homology"/>
<dbReference type="OrthoDB" id="10257697at2759"/>
<dbReference type="GO" id="GO:0016020">
    <property type="term" value="C:membrane"/>
    <property type="evidence" value="ECO:0007669"/>
    <property type="project" value="TreeGrafter"/>
</dbReference>